<gene>
    <name evidence="1" type="ORF">Gaeavirus35_3</name>
</gene>
<dbReference type="EMBL" id="MK072233">
    <property type="protein sequence ID" value="AYV80343.1"/>
    <property type="molecule type" value="Genomic_DNA"/>
</dbReference>
<name>A0A3G5A3D5_9VIRU</name>
<reference evidence="1" key="1">
    <citation type="submission" date="2018-10" db="EMBL/GenBank/DDBJ databases">
        <title>Hidden diversity of soil giant viruses.</title>
        <authorList>
            <person name="Schulz F."/>
            <person name="Alteio L."/>
            <person name="Goudeau D."/>
            <person name="Ryan E.M."/>
            <person name="Malmstrom R.R."/>
            <person name="Blanchard J."/>
            <person name="Woyke T."/>
        </authorList>
    </citation>
    <scope>NUCLEOTIDE SEQUENCE</scope>
    <source>
        <strain evidence="1">GAV1</strain>
    </source>
</reference>
<sequence length="34" mass="3959">MGDWDKIIKKFKKLPYGCIVMNDKNKIILSSAFL</sequence>
<evidence type="ECO:0000313" key="1">
    <source>
        <dbReference type="EMBL" id="AYV80343.1"/>
    </source>
</evidence>
<proteinExistence type="predicted"/>
<protein>
    <submittedName>
        <fullName evidence="1">Uncharacterized protein</fullName>
    </submittedName>
</protein>
<accession>A0A3G5A3D5</accession>
<organism evidence="1">
    <name type="scientific">Gaeavirus sp</name>
    <dbReference type="NCBI Taxonomy" id="2487767"/>
    <lineage>
        <taxon>Viruses</taxon>
        <taxon>Varidnaviria</taxon>
        <taxon>Bamfordvirae</taxon>
        <taxon>Nucleocytoviricota</taxon>
        <taxon>Megaviricetes</taxon>
        <taxon>Imitervirales</taxon>
        <taxon>Mimiviridae</taxon>
        <taxon>Klosneuvirinae</taxon>
    </lineage>
</organism>